<gene>
    <name evidence="2" type="ordered locus">Os11g0228201</name>
    <name evidence="2" type="ORF">OSNPB_110228201</name>
</gene>
<reference evidence="2 3" key="3">
    <citation type="journal article" date="2013" name="Rice">
        <title>Improvement of the Oryza sativa Nipponbare reference genome using next generation sequence and optical map data.</title>
        <authorList>
            <person name="Kawahara Y."/>
            <person name="de la Bastide M."/>
            <person name="Hamilton J.P."/>
            <person name="Kanamori H."/>
            <person name="McCombie W.R."/>
            <person name="Ouyang S."/>
            <person name="Schwartz D.C."/>
            <person name="Tanaka T."/>
            <person name="Wu J."/>
            <person name="Zhou S."/>
            <person name="Childs K.L."/>
            <person name="Davidson R.M."/>
            <person name="Lin H."/>
            <person name="Quesada-Ocampo L."/>
            <person name="Vaillancourt B."/>
            <person name="Sakai H."/>
            <person name="Lee S.S."/>
            <person name="Kim J."/>
            <person name="Numa H."/>
            <person name="Itoh T."/>
            <person name="Buell C.R."/>
            <person name="Matsumoto T."/>
        </authorList>
    </citation>
    <scope>NUCLEOTIDE SEQUENCE [LARGE SCALE GENOMIC DNA]</scope>
    <source>
        <strain evidence="3">cv. Nipponbare</strain>
    </source>
</reference>
<evidence type="ECO:0000256" key="1">
    <source>
        <dbReference type="SAM" id="Phobius"/>
    </source>
</evidence>
<sequence length="93" mass="10288">MTSSTRYATFLTSPIQPLTTSSVRYIMPICNITLFMVVNCFLICSIFSSRSFRLLTFSDSFTINSLVISSAKASLIFVRARRTASAICAAENL</sequence>
<dbReference type="PaxDb" id="39947-A0A0P0Y0X3"/>
<keyword evidence="1" id="KW-0812">Transmembrane</keyword>
<reference evidence="3" key="1">
    <citation type="journal article" date="2005" name="Nature">
        <title>The map-based sequence of the rice genome.</title>
        <authorList>
            <consortium name="International rice genome sequencing project (IRGSP)"/>
            <person name="Matsumoto T."/>
            <person name="Wu J."/>
            <person name="Kanamori H."/>
            <person name="Katayose Y."/>
            <person name="Fujisawa M."/>
            <person name="Namiki N."/>
            <person name="Mizuno H."/>
            <person name="Yamamoto K."/>
            <person name="Antonio B.A."/>
            <person name="Baba T."/>
            <person name="Sakata K."/>
            <person name="Nagamura Y."/>
            <person name="Aoki H."/>
            <person name="Arikawa K."/>
            <person name="Arita K."/>
            <person name="Bito T."/>
            <person name="Chiden Y."/>
            <person name="Fujitsuka N."/>
            <person name="Fukunaka R."/>
            <person name="Hamada M."/>
            <person name="Harada C."/>
            <person name="Hayashi A."/>
            <person name="Hijishita S."/>
            <person name="Honda M."/>
            <person name="Hosokawa S."/>
            <person name="Ichikawa Y."/>
            <person name="Idonuma A."/>
            <person name="Iijima M."/>
            <person name="Ikeda M."/>
            <person name="Ikeno M."/>
            <person name="Ito K."/>
            <person name="Ito S."/>
            <person name="Ito T."/>
            <person name="Ito Y."/>
            <person name="Ito Y."/>
            <person name="Iwabuchi A."/>
            <person name="Kamiya K."/>
            <person name="Karasawa W."/>
            <person name="Kurita K."/>
            <person name="Katagiri S."/>
            <person name="Kikuta A."/>
            <person name="Kobayashi H."/>
            <person name="Kobayashi N."/>
            <person name="Machita K."/>
            <person name="Maehara T."/>
            <person name="Masukawa M."/>
            <person name="Mizubayashi T."/>
            <person name="Mukai Y."/>
            <person name="Nagasaki H."/>
            <person name="Nagata Y."/>
            <person name="Naito S."/>
            <person name="Nakashima M."/>
            <person name="Nakama Y."/>
            <person name="Nakamichi Y."/>
            <person name="Nakamura M."/>
            <person name="Meguro A."/>
            <person name="Negishi M."/>
            <person name="Ohta I."/>
            <person name="Ohta T."/>
            <person name="Okamoto M."/>
            <person name="Ono N."/>
            <person name="Saji S."/>
            <person name="Sakaguchi M."/>
            <person name="Sakai K."/>
            <person name="Shibata M."/>
            <person name="Shimokawa T."/>
            <person name="Song J."/>
            <person name="Takazaki Y."/>
            <person name="Terasawa K."/>
            <person name="Tsugane M."/>
            <person name="Tsuji K."/>
            <person name="Ueda S."/>
            <person name="Waki K."/>
            <person name="Yamagata H."/>
            <person name="Yamamoto M."/>
            <person name="Yamamoto S."/>
            <person name="Yamane H."/>
            <person name="Yoshiki S."/>
            <person name="Yoshihara R."/>
            <person name="Yukawa K."/>
            <person name="Zhong H."/>
            <person name="Yano M."/>
            <person name="Yuan Q."/>
            <person name="Ouyang S."/>
            <person name="Liu J."/>
            <person name="Jones K.M."/>
            <person name="Gansberger K."/>
            <person name="Moffat K."/>
            <person name="Hill J."/>
            <person name="Bera J."/>
            <person name="Fadrosh D."/>
            <person name="Jin S."/>
            <person name="Johri S."/>
            <person name="Kim M."/>
            <person name="Overton L."/>
            <person name="Reardon M."/>
            <person name="Tsitrin T."/>
            <person name="Vuong H."/>
            <person name="Weaver B."/>
            <person name="Ciecko A."/>
            <person name="Tallon L."/>
            <person name="Jackson J."/>
            <person name="Pai G."/>
            <person name="Aken S.V."/>
            <person name="Utterback T."/>
            <person name="Reidmuller S."/>
            <person name="Feldblyum T."/>
            <person name="Hsiao J."/>
            <person name="Zismann V."/>
            <person name="Iobst S."/>
            <person name="de Vazeille A.R."/>
            <person name="Buell C.R."/>
            <person name="Ying K."/>
            <person name="Li Y."/>
            <person name="Lu T."/>
            <person name="Huang Y."/>
            <person name="Zhao Q."/>
            <person name="Feng Q."/>
            <person name="Zhang L."/>
            <person name="Zhu J."/>
            <person name="Weng Q."/>
            <person name="Mu J."/>
            <person name="Lu Y."/>
            <person name="Fan D."/>
            <person name="Liu Y."/>
            <person name="Guan J."/>
            <person name="Zhang Y."/>
            <person name="Yu S."/>
            <person name="Liu X."/>
            <person name="Zhang Y."/>
            <person name="Hong G."/>
            <person name="Han B."/>
            <person name="Choisne N."/>
            <person name="Demange N."/>
            <person name="Orjeda G."/>
            <person name="Samain S."/>
            <person name="Cattolico L."/>
            <person name="Pelletier E."/>
            <person name="Couloux A."/>
            <person name="Segurens B."/>
            <person name="Wincker P."/>
            <person name="D'Hont A."/>
            <person name="Scarpelli C."/>
            <person name="Weissenbach J."/>
            <person name="Salanoubat M."/>
            <person name="Quetier F."/>
            <person name="Yu Y."/>
            <person name="Kim H.R."/>
            <person name="Rambo T."/>
            <person name="Currie J."/>
            <person name="Collura K."/>
            <person name="Luo M."/>
            <person name="Yang T."/>
            <person name="Ammiraju J.S.S."/>
            <person name="Engler F."/>
            <person name="Soderlund C."/>
            <person name="Wing R.A."/>
            <person name="Palmer L.E."/>
            <person name="de la Bastide M."/>
            <person name="Spiegel L."/>
            <person name="Nascimento L."/>
            <person name="Zutavern T."/>
            <person name="O'Shaughnessy A."/>
            <person name="Dike S."/>
            <person name="Dedhia N."/>
            <person name="Preston R."/>
            <person name="Balija V."/>
            <person name="McCombie W.R."/>
            <person name="Chow T."/>
            <person name="Chen H."/>
            <person name="Chung M."/>
            <person name="Chen C."/>
            <person name="Shaw J."/>
            <person name="Wu H."/>
            <person name="Hsiao K."/>
            <person name="Chao Y."/>
            <person name="Chu M."/>
            <person name="Cheng C."/>
            <person name="Hour A."/>
            <person name="Lee P."/>
            <person name="Lin S."/>
            <person name="Lin Y."/>
            <person name="Liou J."/>
            <person name="Liu S."/>
            <person name="Hsing Y."/>
            <person name="Raghuvanshi S."/>
            <person name="Mohanty A."/>
            <person name="Bharti A.K."/>
            <person name="Gaur A."/>
            <person name="Gupta V."/>
            <person name="Kumar D."/>
            <person name="Ravi V."/>
            <person name="Vij S."/>
            <person name="Kapur A."/>
            <person name="Khurana P."/>
            <person name="Khurana P."/>
            <person name="Khurana J.P."/>
            <person name="Tyagi A.K."/>
            <person name="Gaikwad K."/>
            <person name="Singh A."/>
            <person name="Dalal V."/>
            <person name="Srivastava S."/>
            <person name="Dixit A."/>
            <person name="Pal A.K."/>
            <person name="Ghazi I.A."/>
            <person name="Yadav M."/>
            <person name="Pandit A."/>
            <person name="Bhargava A."/>
            <person name="Sureshbabu K."/>
            <person name="Batra K."/>
            <person name="Sharma T.R."/>
            <person name="Mohapatra T."/>
            <person name="Singh N.K."/>
            <person name="Messing J."/>
            <person name="Nelson A.B."/>
            <person name="Fuks G."/>
            <person name="Kavchok S."/>
            <person name="Keizer G."/>
            <person name="Linton E."/>
            <person name="Llaca V."/>
            <person name="Song R."/>
            <person name="Tanyolac B."/>
            <person name="Young S."/>
            <person name="Ho-Il K."/>
            <person name="Hahn J.H."/>
            <person name="Sangsakoo G."/>
            <person name="Vanavichit A."/>
            <person name="de Mattos Luiz.A.T."/>
            <person name="Zimmer P.D."/>
            <person name="Malone G."/>
            <person name="Dellagostin O."/>
            <person name="de Oliveira A.C."/>
            <person name="Bevan M."/>
            <person name="Bancroft I."/>
            <person name="Minx P."/>
            <person name="Cordum H."/>
            <person name="Wilson R."/>
            <person name="Cheng Z."/>
            <person name="Jin W."/>
            <person name="Jiang J."/>
            <person name="Leong S.A."/>
            <person name="Iwama H."/>
            <person name="Gojobori T."/>
            <person name="Itoh T."/>
            <person name="Niimura Y."/>
            <person name="Fujii Y."/>
            <person name="Habara T."/>
            <person name="Sakai H."/>
            <person name="Sato Y."/>
            <person name="Wilson G."/>
            <person name="Kumar K."/>
            <person name="McCouch S."/>
            <person name="Juretic N."/>
            <person name="Hoen D."/>
            <person name="Wright S."/>
            <person name="Bruskiewich R."/>
            <person name="Bureau T."/>
            <person name="Miyao A."/>
            <person name="Hirochika H."/>
            <person name="Nishikawa T."/>
            <person name="Kadowaki K."/>
            <person name="Sugiura M."/>
            <person name="Burr B."/>
            <person name="Sasaki T."/>
        </authorList>
    </citation>
    <scope>NUCLEOTIDE SEQUENCE [LARGE SCALE GENOMIC DNA]</scope>
    <source>
        <strain evidence="3">cv. Nipponbare</strain>
    </source>
</reference>
<organism evidence="2 3">
    <name type="scientific">Oryza sativa subsp. japonica</name>
    <name type="common">Rice</name>
    <dbReference type="NCBI Taxonomy" id="39947"/>
    <lineage>
        <taxon>Eukaryota</taxon>
        <taxon>Viridiplantae</taxon>
        <taxon>Streptophyta</taxon>
        <taxon>Embryophyta</taxon>
        <taxon>Tracheophyta</taxon>
        <taxon>Spermatophyta</taxon>
        <taxon>Magnoliopsida</taxon>
        <taxon>Liliopsida</taxon>
        <taxon>Poales</taxon>
        <taxon>Poaceae</taxon>
        <taxon>BOP clade</taxon>
        <taxon>Oryzoideae</taxon>
        <taxon>Oryzeae</taxon>
        <taxon>Oryzinae</taxon>
        <taxon>Oryza</taxon>
        <taxon>Oryza sativa</taxon>
    </lineage>
</organism>
<dbReference type="Proteomes" id="UP000059680">
    <property type="component" value="Chromosome 11"/>
</dbReference>
<protein>
    <submittedName>
        <fullName evidence="2">Os11g0228201 protein</fullName>
    </submittedName>
</protein>
<dbReference type="eggNOG" id="ENOG502R5AH">
    <property type="taxonomic scope" value="Eukaryota"/>
</dbReference>
<dbReference type="InParanoid" id="A0A0P0Y0X3"/>
<accession>A0A0P0Y0X3</accession>
<dbReference type="AlphaFoldDB" id="A0A0P0Y0X3"/>
<feature type="transmembrane region" description="Helical" evidence="1">
    <location>
        <begin position="25"/>
        <end position="47"/>
    </location>
</feature>
<proteinExistence type="predicted"/>
<evidence type="ECO:0000313" key="3">
    <source>
        <dbReference type="Proteomes" id="UP000059680"/>
    </source>
</evidence>
<dbReference type="EMBL" id="AP014967">
    <property type="protein sequence ID" value="BAT13310.1"/>
    <property type="molecule type" value="Genomic_DNA"/>
</dbReference>
<reference evidence="2 3" key="2">
    <citation type="journal article" date="2013" name="Plant Cell Physiol.">
        <title>Rice Annotation Project Database (RAP-DB): an integrative and interactive database for rice genomics.</title>
        <authorList>
            <person name="Sakai H."/>
            <person name="Lee S.S."/>
            <person name="Tanaka T."/>
            <person name="Numa H."/>
            <person name="Kim J."/>
            <person name="Kawahara Y."/>
            <person name="Wakimoto H."/>
            <person name="Yang C.C."/>
            <person name="Iwamoto M."/>
            <person name="Abe T."/>
            <person name="Yamada Y."/>
            <person name="Muto A."/>
            <person name="Inokuchi H."/>
            <person name="Ikemura T."/>
            <person name="Matsumoto T."/>
            <person name="Sasaki T."/>
            <person name="Itoh T."/>
        </authorList>
    </citation>
    <scope>NUCLEOTIDE SEQUENCE [LARGE SCALE GENOMIC DNA]</scope>
    <source>
        <strain evidence="3">cv. Nipponbare</strain>
    </source>
</reference>
<evidence type="ECO:0000313" key="2">
    <source>
        <dbReference type="EMBL" id="BAT13310.1"/>
    </source>
</evidence>
<keyword evidence="1" id="KW-1133">Transmembrane helix</keyword>
<keyword evidence="3" id="KW-1185">Reference proteome</keyword>
<name>A0A0P0Y0X3_ORYSJ</name>
<dbReference type="Gramene" id="Os11t0228201-01">
    <property type="protein sequence ID" value="Os11t0228201-01"/>
    <property type="gene ID" value="Os11g0228201"/>
</dbReference>
<keyword evidence="1" id="KW-0472">Membrane</keyword>